<accession>A0ABT6HIN9</accession>
<dbReference type="Gene3D" id="3.40.50.2000">
    <property type="entry name" value="Glycogen Phosphorylase B"/>
    <property type="match status" value="2"/>
</dbReference>
<evidence type="ECO:0000313" key="7">
    <source>
        <dbReference type="Proteomes" id="UP001223144"/>
    </source>
</evidence>
<evidence type="ECO:0000256" key="1">
    <source>
        <dbReference type="ARBA" id="ARBA00021292"/>
    </source>
</evidence>
<dbReference type="Proteomes" id="UP001223144">
    <property type="component" value="Unassembled WGS sequence"/>
</dbReference>
<organism evidence="6 7">
    <name type="scientific">Streptomyces chengmaiensis</name>
    <dbReference type="NCBI Taxonomy" id="3040919"/>
    <lineage>
        <taxon>Bacteria</taxon>
        <taxon>Bacillati</taxon>
        <taxon>Actinomycetota</taxon>
        <taxon>Actinomycetes</taxon>
        <taxon>Kitasatosporales</taxon>
        <taxon>Streptomycetaceae</taxon>
        <taxon>Streptomyces</taxon>
    </lineage>
</organism>
<dbReference type="PANTHER" id="PTHR12526">
    <property type="entry name" value="GLYCOSYLTRANSFERASE"/>
    <property type="match status" value="1"/>
</dbReference>
<evidence type="ECO:0000256" key="3">
    <source>
        <dbReference type="ARBA" id="ARBA00022679"/>
    </source>
</evidence>
<gene>
    <name evidence="6" type="ORF">QCN29_02910</name>
</gene>
<evidence type="ECO:0000313" key="6">
    <source>
        <dbReference type="EMBL" id="MDH2387754.1"/>
    </source>
</evidence>
<dbReference type="GO" id="GO:0016757">
    <property type="term" value="F:glycosyltransferase activity"/>
    <property type="evidence" value="ECO:0007669"/>
    <property type="project" value="UniProtKB-KW"/>
</dbReference>
<evidence type="ECO:0000256" key="2">
    <source>
        <dbReference type="ARBA" id="ARBA00022676"/>
    </source>
</evidence>
<proteinExistence type="predicted"/>
<dbReference type="InterPro" id="IPR028098">
    <property type="entry name" value="Glyco_trans_4-like_N"/>
</dbReference>
<evidence type="ECO:0000259" key="5">
    <source>
        <dbReference type="Pfam" id="PF13439"/>
    </source>
</evidence>
<name>A0ABT6HIN9_9ACTN</name>
<dbReference type="Pfam" id="PF00534">
    <property type="entry name" value="Glycos_transf_1"/>
    <property type="match status" value="1"/>
</dbReference>
<keyword evidence="3 6" id="KW-0808">Transferase</keyword>
<dbReference type="PANTHER" id="PTHR12526:SF510">
    <property type="entry name" value="D-INOSITOL 3-PHOSPHATE GLYCOSYLTRANSFERASE"/>
    <property type="match status" value="1"/>
</dbReference>
<comment type="caution">
    <text evidence="6">The sequence shown here is derived from an EMBL/GenBank/DDBJ whole genome shotgun (WGS) entry which is preliminary data.</text>
</comment>
<feature type="domain" description="Glycosyltransferase subfamily 4-like N-terminal" evidence="5">
    <location>
        <begin position="15"/>
        <end position="146"/>
    </location>
</feature>
<dbReference type="Pfam" id="PF13439">
    <property type="entry name" value="Glyco_transf_4"/>
    <property type="match status" value="1"/>
</dbReference>
<keyword evidence="2 6" id="KW-0328">Glycosyltransferase</keyword>
<sequence length="368" mass="40229">MTTTRVCEVIKTLDVGGAEVLLVERLRRERRAGLEYTVVFMQAATDELCDALRSAGVRVVDLRDCPRWLRYARLIAVVRHLGPDVINVHSPSPAAALRPFVHLMRPRPLLISTVHQVRYNSLAMLLNRPTRCLDDLVVAVSPQVARARSVKGARRVLTRVHGIDAGRQGHWARHADQVRQEFGIPLDAFVLTCVANLRPVKNHQLLIDAASRVIAHRPDALFVLAGDGPLRGQVLADIDRRGLRDRVRFLGRVPQASRLVAASDVLVLSSHSEGLPVVVMEAIAAGVPVVSTAVGGVPELVDDNRNGILTRPGSPKAFAEGVLRAMRPEVHRVLAAGARADAAKVDVSETADWFDELYATMTAEARRG</sequence>
<feature type="domain" description="Glycosyl transferase family 1" evidence="4">
    <location>
        <begin position="177"/>
        <end position="327"/>
    </location>
</feature>
<protein>
    <recommendedName>
        <fullName evidence="1">D-inositol 3-phosphate glycosyltransferase</fullName>
    </recommendedName>
</protein>
<dbReference type="InterPro" id="IPR001296">
    <property type="entry name" value="Glyco_trans_1"/>
</dbReference>
<reference evidence="6 7" key="1">
    <citation type="submission" date="2023-04" db="EMBL/GenBank/DDBJ databases">
        <title>Streptomyces chengmaiensis sp. nov. isolated from the stem of mangrove plant in Hainan.</title>
        <authorList>
            <person name="Huang X."/>
            <person name="Zhou S."/>
            <person name="Chu X."/>
            <person name="Xie Y."/>
            <person name="Lin Y."/>
        </authorList>
    </citation>
    <scope>NUCLEOTIDE SEQUENCE [LARGE SCALE GENOMIC DNA]</scope>
    <source>
        <strain evidence="6 7">HNM0663</strain>
    </source>
</reference>
<evidence type="ECO:0000259" key="4">
    <source>
        <dbReference type="Pfam" id="PF00534"/>
    </source>
</evidence>
<keyword evidence="7" id="KW-1185">Reference proteome</keyword>
<dbReference type="SUPFAM" id="SSF53756">
    <property type="entry name" value="UDP-Glycosyltransferase/glycogen phosphorylase"/>
    <property type="match status" value="1"/>
</dbReference>
<dbReference type="EMBL" id="JARWBG010000002">
    <property type="protein sequence ID" value="MDH2387754.1"/>
    <property type="molecule type" value="Genomic_DNA"/>
</dbReference>
<dbReference type="RefSeq" id="WP_279926041.1">
    <property type="nucleotide sequence ID" value="NZ_JARWBG010000002.1"/>
</dbReference>